<dbReference type="PROSITE" id="PS51257">
    <property type="entry name" value="PROKAR_LIPOPROTEIN"/>
    <property type="match status" value="1"/>
</dbReference>
<comment type="caution">
    <text evidence="2">The sequence shown here is derived from an EMBL/GenBank/DDBJ whole genome shotgun (WGS) entry which is preliminary data.</text>
</comment>
<evidence type="ECO:0000256" key="1">
    <source>
        <dbReference type="SAM" id="MobiDB-lite"/>
    </source>
</evidence>
<dbReference type="InParanoid" id="A0A1X2H1Z9"/>
<dbReference type="Proteomes" id="UP000242180">
    <property type="component" value="Unassembled WGS sequence"/>
</dbReference>
<protein>
    <submittedName>
        <fullName evidence="2">Uncharacterized protein</fullName>
    </submittedName>
</protein>
<organism evidence="2 3">
    <name type="scientific">Syncephalastrum racemosum</name>
    <name type="common">Filamentous fungus</name>
    <dbReference type="NCBI Taxonomy" id="13706"/>
    <lineage>
        <taxon>Eukaryota</taxon>
        <taxon>Fungi</taxon>
        <taxon>Fungi incertae sedis</taxon>
        <taxon>Mucoromycota</taxon>
        <taxon>Mucoromycotina</taxon>
        <taxon>Mucoromycetes</taxon>
        <taxon>Mucorales</taxon>
        <taxon>Syncephalastraceae</taxon>
        <taxon>Syncephalastrum</taxon>
    </lineage>
</organism>
<evidence type="ECO:0000313" key="3">
    <source>
        <dbReference type="Proteomes" id="UP000242180"/>
    </source>
</evidence>
<feature type="compositionally biased region" description="Polar residues" evidence="1">
    <location>
        <begin position="103"/>
        <end position="112"/>
    </location>
</feature>
<keyword evidence="3" id="KW-1185">Reference proteome</keyword>
<reference evidence="2 3" key="1">
    <citation type="submission" date="2016-07" db="EMBL/GenBank/DDBJ databases">
        <title>Pervasive Adenine N6-methylation of Active Genes in Fungi.</title>
        <authorList>
            <consortium name="DOE Joint Genome Institute"/>
            <person name="Mondo S.J."/>
            <person name="Dannebaum R.O."/>
            <person name="Kuo R.C."/>
            <person name="Labutti K."/>
            <person name="Haridas S."/>
            <person name="Kuo A."/>
            <person name="Salamov A."/>
            <person name="Ahrendt S.R."/>
            <person name="Lipzen A."/>
            <person name="Sullivan W."/>
            <person name="Andreopoulos W.B."/>
            <person name="Clum A."/>
            <person name="Lindquist E."/>
            <person name="Daum C."/>
            <person name="Ramamoorthy G.K."/>
            <person name="Gryganskyi A."/>
            <person name="Culley D."/>
            <person name="Magnuson J.K."/>
            <person name="James T.Y."/>
            <person name="O'Malley M.A."/>
            <person name="Stajich J.E."/>
            <person name="Spatafora J.W."/>
            <person name="Visel A."/>
            <person name="Grigoriev I.V."/>
        </authorList>
    </citation>
    <scope>NUCLEOTIDE SEQUENCE [LARGE SCALE GENOMIC DNA]</scope>
    <source>
        <strain evidence="2 3">NRRL 2496</strain>
    </source>
</reference>
<dbReference type="EMBL" id="MCGN01000010">
    <property type="protein sequence ID" value="ORY91822.1"/>
    <property type="molecule type" value="Genomic_DNA"/>
</dbReference>
<feature type="region of interest" description="Disordered" evidence="1">
    <location>
        <begin position="103"/>
        <end position="135"/>
    </location>
</feature>
<sequence length="386" mass="44381">MHYSAREKAHLHINTVVFGSCWKWSHACMSLRKTDMPQHCFSSVNSELSKTLYKTLYLRQKYPKKWSPASLTKCTQLSYVKKFRPVLRNKVHDTHQSRLCRCQSRSHNQKGPTLSKRKLLKKSVSEAAPAEASTPQIIQMSPNGAFTRAHRKIFPSDLMENSWPFIQCRMPQAPGQRVLLRRSFLLRTEGILKMLTCGLPSKSHHVCRTSRGGYSQRSSKHCITHGSDRTAFGCHKQRIYFEAKRHVYKNFFQSYAVPEHRRNFQHKYGKDSRQPGSQIHQYLAVKRHGHGLFPWRHEDTRSANLNNLPRGLHSAAAPALDRAAITANPNNLIAYPQDAAIRSLAAISCITLCRAQASTILSYWRIWPEHPRDGQRMIPFLLSCMI</sequence>
<name>A0A1X2H1Z9_SYNRA</name>
<accession>A0A1X2H1Z9</accession>
<dbReference type="AlphaFoldDB" id="A0A1X2H1Z9"/>
<evidence type="ECO:0000313" key="2">
    <source>
        <dbReference type="EMBL" id="ORY91822.1"/>
    </source>
</evidence>
<gene>
    <name evidence="2" type="ORF">BCR43DRAFT_71503</name>
</gene>
<proteinExistence type="predicted"/>